<feature type="non-terminal residue" evidence="1">
    <location>
        <position position="1"/>
    </location>
</feature>
<proteinExistence type="predicted"/>
<dbReference type="EMBL" id="LAZR01067289">
    <property type="protein sequence ID" value="KKK51883.1"/>
    <property type="molecule type" value="Genomic_DNA"/>
</dbReference>
<evidence type="ECO:0000313" key="1">
    <source>
        <dbReference type="EMBL" id="KKK51883.1"/>
    </source>
</evidence>
<gene>
    <name evidence="1" type="ORF">LCGC14_3110530</name>
</gene>
<name>A0A0F8W5R6_9ZZZZ</name>
<comment type="caution">
    <text evidence="1">The sequence shown here is derived from an EMBL/GenBank/DDBJ whole genome shotgun (WGS) entry which is preliminary data.</text>
</comment>
<dbReference type="AlphaFoldDB" id="A0A0F8W5R6"/>
<organism evidence="1">
    <name type="scientific">marine sediment metagenome</name>
    <dbReference type="NCBI Taxonomy" id="412755"/>
    <lineage>
        <taxon>unclassified sequences</taxon>
        <taxon>metagenomes</taxon>
        <taxon>ecological metagenomes</taxon>
    </lineage>
</organism>
<reference evidence="1" key="1">
    <citation type="journal article" date="2015" name="Nature">
        <title>Complex archaea that bridge the gap between prokaryotes and eukaryotes.</title>
        <authorList>
            <person name="Spang A."/>
            <person name="Saw J.H."/>
            <person name="Jorgensen S.L."/>
            <person name="Zaremba-Niedzwiedzka K."/>
            <person name="Martijn J."/>
            <person name="Lind A.E."/>
            <person name="van Eijk R."/>
            <person name="Schleper C."/>
            <person name="Guy L."/>
            <person name="Ettema T.J."/>
        </authorList>
    </citation>
    <scope>NUCLEOTIDE SEQUENCE</scope>
</reference>
<accession>A0A0F8W5R6</accession>
<sequence length="67" mass="8330">CWKYEEKYESCFDHLFLDFGHITIDKLLEEEYGVKFNDKEKFETEFFNFLSKMHEEKVIEPKKSRKK</sequence>
<protein>
    <submittedName>
        <fullName evidence="1">Uncharacterized protein</fullName>
    </submittedName>
</protein>